<feature type="compositionally biased region" description="Polar residues" evidence="1">
    <location>
        <begin position="1436"/>
        <end position="1446"/>
    </location>
</feature>
<feature type="region of interest" description="Disordered" evidence="1">
    <location>
        <begin position="1964"/>
        <end position="2015"/>
    </location>
</feature>
<proteinExistence type="predicted"/>
<dbReference type="SUPFAM" id="SSF50729">
    <property type="entry name" value="PH domain-like"/>
    <property type="match status" value="1"/>
</dbReference>
<feature type="region of interest" description="Disordered" evidence="1">
    <location>
        <begin position="345"/>
        <end position="369"/>
    </location>
</feature>
<evidence type="ECO:0000256" key="1">
    <source>
        <dbReference type="SAM" id="MobiDB-lite"/>
    </source>
</evidence>
<dbReference type="CDD" id="cd13242">
    <property type="entry name" value="PH_puratrophin-1"/>
    <property type="match status" value="1"/>
</dbReference>
<name>A0AAV7QGQ6_PLEWA</name>
<feature type="region of interest" description="Disordered" evidence="1">
    <location>
        <begin position="536"/>
        <end position="568"/>
    </location>
</feature>
<dbReference type="GO" id="GO:0005085">
    <property type="term" value="F:guanyl-nucleotide exchange factor activity"/>
    <property type="evidence" value="ECO:0007669"/>
    <property type="project" value="InterPro"/>
</dbReference>
<evidence type="ECO:0000259" key="3">
    <source>
        <dbReference type="PROSITE" id="PS50010"/>
    </source>
</evidence>
<dbReference type="EMBL" id="JANPWB010000010">
    <property type="protein sequence ID" value="KAJ1139636.1"/>
    <property type="molecule type" value="Genomic_DNA"/>
</dbReference>
<feature type="region of interest" description="Disordered" evidence="1">
    <location>
        <begin position="1293"/>
        <end position="1560"/>
    </location>
</feature>
<dbReference type="InterPro" id="IPR036865">
    <property type="entry name" value="CRAL-TRIO_dom_sf"/>
</dbReference>
<dbReference type="InterPro" id="IPR001849">
    <property type="entry name" value="PH_domain"/>
</dbReference>
<feature type="domain" description="DH" evidence="3">
    <location>
        <begin position="1615"/>
        <end position="1789"/>
    </location>
</feature>
<comment type="caution">
    <text evidence="4">The sequence shown here is derived from an EMBL/GenBank/DDBJ whole genome shotgun (WGS) entry which is preliminary data.</text>
</comment>
<dbReference type="Pfam" id="PF22697">
    <property type="entry name" value="SOS1_NGEF_PH"/>
    <property type="match status" value="1"/>
</dbReference>
<feature type="compositionally biased region" description="Polar residues" evidence="1">
    <location>
        <begin position="777"/>
        <end position="790"/>
    </location>
</feature>
<feature type="region of interest" description="Disordered" evidence="1">
    <location>
        <begin position="2034"/>
        <end position="2089"/>
    </location>
</feature>
<feature type="domain" description="PH" evidence="2">
    <location>
        <begin position="1801"/>
        <end position="1908"/>
    </location>
</feature>
<protein>
    <recommendedName>
        <fullName evidence="6">Rho guanine nucleotide exchange factor 40</fullName>
    </recommendedName>
</protein>
<feature type="region of interest" description="Disordered" evidence="1">
    <location>
        <begin position="589"/>
        <end position="686"/>
    </location>
</feature>
<feature type="compositionally biased region" description="Polar residues" evidence="1">
    <location>
        <begin position="2034"/>
        <end position="2043"/>
    </location>
</feature>
<dbReference type="InterPro" id="IPR011993">
    <property type="entry name" value="PH-like_dom_sf"/>
</dbReference>
<feature type="compositionally biased region" description="Basic residues" evidence="1">
    <location>
        <begin position="656"/>
        <end position="671"/>
    </location>
</feature>
<organism evidence="4 5">
    <name type="scientific">Pleurodeles waltl</name>
    <name type="common">Iberian ribbed newt</name>
    <dbReference type="NCBI Taxonomy" id="8319"/>
    <lineage>
        <taxon>Eukaryota</taxon>
        <taxon>Metazoa</taxon>
        <taxon>Chordata</taxon>
        <taxon>Craniata</taxon>
        <taxon>Vertebrata</taxon>
        <taxon>Euteleostomi</taxon>
        <taxon>Amphibia</taxon>
        <taxon>Batrachia</taxon>
        <taxon>Caudata</taxon>
        <taxon>Salamandroidea</taxon>
        <taxon>Salamandridae</taxon>
        <taxon>Pleurodelinae</taxon>
        <taxon>Pleurodeles</taxon>
    </lineage>
</organism>
<dbReference type="Gene3D" id="1.20.900.10">
    <property type="entry name" value="Dbl homology (DH) domain"/>
    <property type="match status" value="1"/>
</dbReference>
<sequence>MSSEPVEDCVQNTLSALYPPFTATGPTLLCQVFAVVERTYGEDALRYAIEFLVPAKHILQKIQQEACSQYSGFLFCHEGWPLCLHDKVVVQLSSLPWQCLKPGDFYLQVLPYLECSPRLALKCLSQDGRSVQEVLVPEDSYAFIFTVEWLNGINKDRYASRLENCLLASGERVLRVPWSDIVYPQFVHKDGFIVGKKCPLDPISQGSILTSGEHFSEILGDRSPGDGRNSSTDVKDPHGGLVKVGVDPTGAVVGDITDICSPFTESIEGEYVELLDLSISPDSGVDSRQRYLEANGISKTKTLPVRKGHGKGRNKRHRAWMHQKVPKEEAVPGKNRGHRTWEGSIAGSVQSNSGHVGVTTGPSHKSGEERQRHVDGAQEITPEASVGAHARTNMGVMERPLSPAEKQHAFLITPKTPSAVVLDVETKTVCWEADSCKASSGESDYLPTRPLSSEYIPKTRNVFTEGNCIGAFPQGGTFSPGVMLEHSHKDDQLSPSKYISIDGKFNSQESGAGAPSTKYTQSPLLCLTPETTLQGDCSTNQLDDTPFSRLPSTSPRSLESPTPILNPPILSTAADETVMEDISVGVQSKEGNTAFHSNEDSRVTSLTRGQMDRSEVTEDQSKPTDQEPAKSIKNPMDQEAVHAGKPGHQGCAGHLPTKKHGKGKRKRKKGGAKVGSRKPGEQKSCVVVSIAKDVPVEGLVSLEKQELVKSVDLERPSDGTEPGSQSEEALDETGSEVERVEGSQDLMAREEEGTSDEQPTLGSQADVLESCISASSADLSNQLEEPSSLRSAPMETEKPLSLPRRKTALPEGEASRQEVNWDILQSGVFSLTGGVARSGSTLLVVAPQMPDSGYHSLCDQRDLVNVLMHLRSLLRKELQDLGLAVIVDLRSPGASQPPSEVLLRALKELQETSPQSINSTIILTEKTEADSAVDEMTFLQAVVLTGLEGLTEHVDAQQLPPSLGGKLPYSHSEWMQNHRTLDSLSQLCLEVLQSLLDVIEDLQLETSAGTSQEIQTLISQQQETMMKVLSDGRLSELQRNGGSLIARLQKSCNHRTDVASAFGLYNEVDNTIHRLVQLSNQRLRNLESDLERVRSQEEVEGAVAWITGSGEKMLAGYSELGDSLTVLRQIQETFHAFQALAKEKIRRGRDALGQVDSWGLKTKPDPQACRTKMESFLQGLERKEMEIQKTIILQEFFQRAHKWTLEGVKRLAAIGEGSGSARQNQDVLASLVQYQQQHPVIPEQLFQEMKAMALELQSQKALREWAQCWSKCQEMEKIFHKKMEAALKDKETFEKAPVSPEALSGKKNCTREKEDFSPEALKGKKPISSDKGQLSPKVIKSKKVTTDKVEISPEAPKGKKATALEDVLTRPEVLKGKKPSSPGKVQTNQEALKPKKSPAPDKSPSGSEGHRKRSDSISTVSEKGEGRRFWGLGSMLSPSRSMTSLLAPQAPSNAASSPDASSGVLAEDSDWDQVFADSERYDGSRVGRGSTASWAPTLPVCEKALRDPKSRGPASEGSASPCLKPRLPSPRGLLLKKSQSTVSPPPQGQRSFSEPGPGQGKVGVYIRGLEVSSTEVVDRTCSPKEHVMIGRGGAFSADAPWGGTPRMERKRRIGNLQRLMSEVIGCEQDYVVSLGLLLEMLPVELERRELPLEQRQEWGALWGNVEKLHAFHSGYFLQELEGCQSHPLRVATCFIRYADQISLYSLYVKNRHKVESSLASHRSTIKAGQNDAEVSMLQHLQKPLEQLEQYWRFLDEMAQECSQELAQERQSLCTAQELLLSQVHHGKNLLAVDAIRGFEVDMKEHGQLLLRDEFTIFCGRKKSQRHVFLFEHLLLFSKLKTSEGGQETYSYKQSFKTADMGLTENIGDSGLRFELWFRRRKTREAFTFQAGSVEAKNRWTTVTAQLLWHQATENKERHSPELMTVGLGSKPFLDIKASFGALSERTISALLTARGARTRASVAVSSFDHSGPCRQTSCPSGSSSSTSKGLGPLNLQFPFRHSSAGPSSPGSSSLPGIIAEESWDYNSCKTAPGTDLSSAVTRSESQRESKSTNLGGGKSQNRSLFIPQFGQGHQSAGKEQMTPNPSTSL</sequence>
<feature type="compositionally biased region" description="Basic and acidic residues" evidence="1">
    <location>
        <begin position="705"/>
        <end position="718"/>
    </location>
</feature>
<evidence type="ECO:0000313" key="4">
    <source>
        <dbReference type="EMBL" id="KAJ1139636.1"/>
    </source>
</evidence>
<feature type="region of interest" description="Disordered" evidence="1">
    <location>
        <begin position="705"/>
        <end position="740"/>
    </location>
</feature>
<dbReference type="Proteomes" id="UP001066276">
    <property type="component" value="Chromosome 6"/>
</dbReference>
<dbReference type="PROSITE" id="PS50003">
    <property type="entry name" value="PH_DOMAIN"/>
    <property type="match status" value="1"/>
</dbReference>
<evidence type="ECO:0000259" key="2">
    <source>
        <dbReference type="PROSITE" id="PS50003"/>
    </source>
</evidence>
<feature type="compositionally biased region" description="Polar residues" evidence="1">
    <location>
        <begin position="1964"/>
        <end position="1976"/>
    </location>
</feature>
<dbReference type="PROSITE" id="PS50010">
    <property type="entry name" value="DH_2"/>
    <property type="match status" value="1"/>
</dbReference>
<dbReference type="Gene3D" id="3.40.525.10">
    <property type="entry name" value="CRAL-TRIO lipid binding domain"/>
    <property type="match status" value="1"/>
</dbReference>
<feature type="compositionally biased region" description="Low complexity" evidence="1">
    <location>
        <begin position="2002"/>
        <end position="2015"/>
    </location>
</feature>
<evidence type="ECO:0008006" key="6">
    <source>
        <dbReference type="Google" id="ProtNLM"/>
    </source>
</evidence>
<reference evidence="4" key="1">
    <citation type="journal article" date="2022" name="bioRxiv">
        <title>Sequencing and chromosome-scale assembly of the giantPleurodeles waltlgenome.</title>
        <authorList>
            <person name="Brown T."/>
            <person name="Elewa A."/>
            <person name="Iarovenko S."/>
            <person name="Subramanian E."/>
            <person name="Araus A.J."/>
            <person name="Petzold A."/>
            <person name="Susuki M."/>
            <person name="Suzuki K.-i.T."/>
            <person name="Hayashi T."/>
            <person name="Toyoda A."/>
            <person name="Oliveira C."/>
            <person name="Osipova E."/>
            <person name="Leigh N.D."/>
            <person name="Simon A."/>
            <person name="Yun M.H."/>
        </authorList>
    </citation>
    <scope>NUCLEOTIDE SEQUENCE</scope>
    <source>
        <strain evidence="4">20211129_DDA</strain>
        <tissue evidence="4">Liver</tissue>
    </source>
</reference>
<keyword evidence="5" id="KW-1185">Reference proteome</keyword>
<dbReference type="InterPro" id="IPR035899">
    <property type="entry name" value="DBL_dom_sf"/>
</dbReference>
<feature type="compositionally biased region" description="Polar residues" evidence="1">
    <location>
        <begin position="550"/>
        <end position="560"/>
    </location>
</feature>
<dbReference type="SMART" id="SM00233">
    <property type="entry name" value="PH"/>
    <property type="match status" value="1"/>
</dbReference>
<dbReference type="PANTHER" id="PTHR45845">
    <property type="entry name" value="RHO GUANINE NUCLEOTIDE EXCHANGE FACTOR-RELATED"/>
    <property type="match status" value="1"/>
</dbReference>
<dbReference type="SUPFAM" id="SSF52087">
    <property type="entry name" value="CRAL/TRIO domain"/>
    <property type="match status" value="1"/>
</dbReference>
<feature type="region of interest" description="Disordered" evidence="1">
    <location>
        <begin position="219"/>
        <end position="240"/>
    </location>
</feature>
<evidence type="ECO:0000313" key="5">
    <source>
        <dbReference type="Proteomes" id="UP001066276"/>
    </source>
</evidence>
<feature type="compositionally biased region" description="Basic and acidic residues" evidence="1">
    <location>
        <begin position="610"/>
        <end position="630"/>
    </location>
</feature>
<dbReference type="PANTHER" id="PTHR45845:SF5">
    <property type="entry name" value="RHO GUANINE NUCLEOTIDE EXCHANGE FACTOR 40"/>
    <property type="match status" value="1"/>
</dbReference>
<dbReference type="Pfam" id="PF00621">
    <property type="entry name" value="RhoGEF"/>
    <property type="match status" value="1"/>
</dbReference>
<dbReference type="SUPFAM" id="SSF48065">
    <property type="entry name" value="DBL homology domain (DH-domain)"/>
    <property type="match status" value="1"/>
</dbReference>
<accession>A0AAV7QGQ6</accession>
<feature type="region of interest" description="Disordered" evidence="1">
    <location>
        <begin position="777"/>
        <end position="813"/>
    </location>
</feature>
<feature type="compositionally biased region" description="Polar residues" evidence="1">
    <location>
        <begin position="1537"/>
        <end position="1552"/>
    </location>
</feature>
<feature type="compositionally biased region" description="Low complexity" evidence="1">
    <location>
        <begin position="1977"/>
        <end position="1987"/>
    </location>
</feature>
<dbReference type="Gene3D" id="2.30.29.30">
    <property type="entry name" value="Pleckstrin-homology domain (PH domain)/Phosphotyrosine-binding domain (PTB)"/>
    <property type="match status" value="1"/>
</dbReference>
<dbReference type="InterPro" id="IPR000219">
    <property type="entry name" value="DH_dom"/>
</dbReference>
<dbReference type="InterPro" id="IPR052231">
    <property type="entry name" value="Rho_GEF_signaling-related"/>
</dbReference>
<dbReference type="InterPro" id="IPR055251">
    <property type="entry name" value="SOS1_NGEF_PH"/>
</dbReference>
<feature type="compositionally biased region" description="Low complexity" evidence="1">
    <location>
        <begin position="1447"/>
        <end position="1462"/>
    </location>
</feature>
<gene>
    <name evidence="4" type="ORF">NDU88_006003</name>
</gene>